<accession>A0A3F3MW22</accession>
<evidence type="ECO:0000313" key="1">
    <source>
        <dbReference type="EMBL" id="PZM18961.1"/>
    </source>
</evidence>
<proteinExistence type="predicted"/>
<dbReference type="AlphaFoldDB" id="A0A3F3MW22"/>
<evidence type="ECO:0000313" key="2">
    <source>
        <dbReference type="Proteomes" id="UP000248662"/>
    </source>
</evidence>
<dbReference type="EMBL" id="QKWF01000007">
    <property type="protein sequence ID" value="PZM18961.1"/>
    <property type="molecule type" value="Genomic_DNA"/>
</dbReference>
<name>A0A3F3MW22_ACIBA</name>
<gene>
    <name evidence="1" type="ORF">DOL94_01370</name>
</gene>
<protein>
    <submittedName>
        <fullName evidence="1">Uncharacterized protein</fullName>
    </submittedName>
</protein>
<organism evidence="1 2">
    <name type="scientific">Acinetobacter baumannii</name>
    <dbReference type="NCBI Taxonomy" id="470"/>
    <lineage>
        <taxon>Bacteria</taxon>
        <taxon>Pseudomonadati</taxon>
        <taxon>Pseudomonadota</taxon>
        <taxon>Gammaproteobacteria</taxon>
        <taxon>Moraxellales</taxon>
        <taxon>Moraxellaceae</taxon>
        <taxon>Acinetobacter</taxon>
        <taxon>Acinetobacter calcoaceticus/baumannii complex</taxon>
    </lineage>
</organism>
<sequence>MNFQNIFCLRLLKLKMIGYIDRVRCKIIELALVGYEYTSAYSPLRAFFMRKISMLLHLYGEAGEGHLRMCRSLVYLSTNPFQLCHPHLVVTGKAPKQTQGAHSS</sequence>
<comment type="caution">
    <text evidence="1">The sequence shown here is derived from an EMBL/GenBank/DDBJ whole genome shotgun (WGS) entry which is preliminary data.</text>
</comment>
<dbReference type="Proteomes" id="UP000248662">
    <property type="component" value="Unassembled WGS sequence"/>
</dbReference>
<reference evidence="1 2" key="1">
    <citation type="submission" date="2018-06" db="EMBL/GenBank/DDBJ databases">
        <title>Carbapenemase-producing Acinetobacter spp. from environmental sources in an hospital from French Polynesia.</title>
        <authorList>
            <person name="Bonnin R.A."/>
            <person name="Levy M."/>
            <person name="Cuzon G."/>
            <person name="Dortet L."/>
            <person name="Naas T."/>
        </authorList>
    </citation>
    <scope>NUCLEOTIDE SEQUENCE [LARGE SCALE GENOMIC DNA]</scope>
    <source>
        <strain evidence="1 2">R10</strain>
    </source>
</reference>